<gene>
    <name evidence="1" type="ORF">DFR86_00915</name>
</gene>
<proteinExistence type="predicted"/>
<organism evidence="1 2">
    <name type="scientific">Acidianus sulfidivorans JP7</name>
    <dbReference type="NCBI Taxonomy" id="619593"/>
    <lineage>
        <taxon>Archaea</taxon>
        <taxon>Thermoproteota</taxon>
        <taxon>Thermoprotei</taxon>
        <taxon>Sulfolobales</taxon>
        <taxon>Sulfolobaceae</taxon>
        <taxon>Acidianus</taxon>
    </lineage>
</organism>
<reference evidence="1 2" key="1">
    <citation type="submission" date="2018-05" db="EMBL/GenBank/DDBJ databases">
        <title>Complete Genome Sequences of Extremely Thermoacidophilic, Metal-Mobilizing Type-Strain Members of the Archaeal Family Sulfolobaceae: Acidianus brierleyi DSM-1651T, Acidianus sulfidivorans DSM-18786T, Metallosphaera hakonensis DSM-7519T, and Metallosphaera prunae DSM-10039T.</title>
        <authorList>
            <person name="Counts J.A."/>
            <person name="Kelly R.M."/>
        </authorList>
    </citation>
    <scope>NUCLEOTIDE SEQUENCE [LARGE SCALE GENOMIC DNA]</scope>
    <source>
        <strain evidence="1 2">JP7</strain>
    </source>
</reference>
<evidence type="ECO:0000313" key="1">
    <source>
        <dbReference type="EMBL" id="AWR96243.1"/>
    </source>
</evidence>
<dbReference type="KEGG" id="asul:DFR86_00915"/>
<protein>
    <submittedName>
        <fullName evidence="1">Uncharacterized protein</fullName>
    </submittedName>
</protein>
<dbReference type="AlphaFoldDB" id="A0A2U9IJN7"/>
<keyword evidence="2" id="KW-1185">Reference proteome</keyword>
<dbReference type="Proteomes" id="UP000248410">
    <property type="component" value="Chromosome"/>
</dbReference>
<dbReference type="EMBL" id="CP029288">
    <property type="protein sequence ID" value="AWR96243.1"/>
    <property type="molecule type" value="Genomic_DNA"/>
</dbReference>
<sequence length="85" mass="9594">MNKIIKLTLIVILMFLLTSQLTLALPQIVVQYPKSVLMDQTFDIKFGLYKVFINSTNFQYITPGTKLVDVSGKIAYEGFGFILVS</sequence>
<accession>A0A2U9IJN7</accession>
<evidence type="ECO:0000313" key="2">
    <source>
        <dbReference type="Proteomes" id="UP000248410"/>
    </source>
</evidence>
<name>A0A2U9IJN7_9CREN</name>